<feature type="region of interest" description="Disordered" evidence="1">
    <location>
        <begin position="81"/>
        <end position="173"/>
    </location>
</feature>
<keyword evidence="2" id="KW-1133">Transmembrane helix</keyword>
<dbReference type="Proteomes" id="UP001626536">
    <property type="component" value="Chromosome"/>
</dbReference>
<keyword evidence="2" id="KW-0812">Transmembrane</keyword>
<feature type="compositionally biased region" description="Basic residues" evidence="1">
    <location>
        <begin position="130"/>
        <end position="141"/>
    </location>
</feature>
<feature type="transmembrane region" description="Helical" evidence="2">
    <location>
        <begin position="21"/>
        <end position="49"/>
    </location>
</feature>
<proteinExistence type="predicted"/>
<evidence type="ECO:0000256" key="1">
    <source>
        <dbReference type="SAM" id="MobiDB-lite"/>
    </source>
</evidence>
<evidence type="ECO:0000313" key="4">
    <source>
        <dbReference type="Proteomes" id="UP001626536"/>
    </source>
</evidence>
<name>A0ABZ0HRU6_9HYPH</name>
<protein>
    <submittedName>
        <fullName evidence="3">Uncharacterized protein</fullName>
    </submittedName>
</protein>
<dbReference type="EMBL" id="CP136862">
    <property type="protein sequence ID" value="WOJ90024.1"/>
    <property type="molecule type" value="Genomic_DNA"/>
</dbReference>
<keyword evidence="2" id="KW-0472">Membrane</keyword>
<keyword evidence="4" id="KW-1185">Reference proteome</keyword>
<sequence>MRNWTNLRIGSRRSESDSLNLIFYGALFFKGAPIFLNFIFAVISHVWVWGHARPALGDDMAHELRLAHTAMEDDAIFAAATGAARSDSSRQDRDRPRRLGDRGHADSKRPAELAAQVRDEKAELTERARISPHPRKKHKSKGAMSHPVGRDPCPANPWETGFHMTERSPSLSA</sequence>
<organism evidence="3 4">
    <name type="scientific">Methylocapsa polymorpha</name>
    <dbReference type="NCBI Taxonomy" id="3080828"/>
    <lineage>
        <taxon>Bacteria</taxon>
        <taxon>Pseudomonadati</taxon>
        <taxon>Pseudomonadota</taxon>
        <taxon>Alphaproteobacteria</taxon>
        <taxon>Hyphomicrobiales</taxon>
        <taxon>Beijerinckiaceae</taxon>
        <taxon>Methylocapsa</taxon>
    </lineage>
</organism>
<evidence type="ECO:0000256" key="2">
    <source>
        <dbReference type="SAM" id="Phobius"/>
    </source>
</evidence>
<gene>
    <name evidence="3" type="ORF">RZS28_01550</name>
</gene>
<reference evidence="3 4" key="1">
    <citation type="submission" date="2023-10" db="EMBL/GenBank/DDBJ databases">
        <title>Novel methanotroph of the genus Methylocapsa from a subarctic wetland.</title>
        <authorList>
            <person name="Belova S.E."/>
            <person name="Oshkin I.Y."/>
            <person name="Miroshnikov K."/>
            <person name="Dedysh S.N."/>
        </authorList>
    </citation>
    <scope>NUCLEOTIDE SEQUENCE [LARGE SCALE GENOMIC DNA]</scope>
    <source>
        <strain evidence="3 4">RX1</strain>
    </source>
</reference>
<accession>A0ABZ0HRU6</accession>
<feature type="compositionally biased region" description="Basic and acidic residues" evidence="1">
    <location>
        <begin position="87"/>
        <end position="129"/>
    </location>
</feature>
<evidence type="ECO:0000313" key="3">
    <source>
        <dbReference type="EMBL" id="WOJ90024.1"/>
    </source>
</evidence>
<dbReference type="RefSeq" id="WP_407339468.1">
    <property type="nucleotide sequence ID" value="NZ_CP136862.1"/>
</dbReference>